<sequence>MRSMDIESRIRAALRRKEGELEPSIALKEKILNNIGAARKASVISRFIRLRRTAQITVAGLMLVLFGGMTFAATSLYNFMDLTNKEGSVQHRVYVGEHQAFVDLGFKEYSGGWRLCDPSKTCEDLFLVNYVDIRWTDTLEMLMRQFTSFKVPVRSEPDRMYNAFGYKDIDSAEISAMKQEAWRTGRIVERRLVRTTIIDRVTLYYKLGEGEIVLRVLSFNNEGVASEHRKQKGYSQQFITFDDTEAMKLERASIQQYDASYLRNGDFQTLVWEEEESRLQYTVTSECPEISKEQLFDFANGLQ</sequence>
<reference evidence="3" key="1">
    <citation type="submission" date="2022-01" db="EMBL/GenBank/DDBJ databases">
        <authorList>
            <person name="Criscuolo A."/>
        </authorList>
    </citation>
    <scope>NUCLEOTIDE SEQUENCE</scope>
    <source>
        <strain evidence="3">CIP111893</strain>
    </source>
</reference>
<protein>
    <recommendedName>
        <fullName evidence="2">DUF4367 domain-containing protein</fullName>
    </recommendedName>
</protein>
<gene>
    <name evidence="3" type="ORF">PAECIP111893_04255</name>
</gene>
<dbReference type="Proteomes" id="UP000838686">
    <property type="component" value="Unassembled WGS sequence"/>
</dbReference>
<dbReference type="Pfam" id="PF14285">
    <property type="entry name" value="DUF4367"/>
    <property type="match status" value="1"/>
</dbReference>
<keyword evidence="1" id="KW-0472">Membrane</keyword>
<proteinExistence type="predicted"/>
<feature type="domain" description="DUF4367" evidence="2">
    <location>
        <begin position="230"/>
        <end position="301"/>
    </location>
</feature>
<organism evidence="3 4">
    <name type="scientific">Paenibacillus plantiphilus</name>
    <dbReference type="NCBI Taxonomy" id="2905650"/>
    <lineage>
        <taxon>Bacteria</taxon>
        <taxon>Bacillati</taxon>
        <taxon>Bacillota</taxon>
        <taxon>Bacilli</taxon>
        <taxon>Bacillales</taxon>
        <taxon>Paenibacillaceae</taxon>
        <taxon>Paenibacillus</taxon>
    </lineage>
</organism>
<evidence type="ECO:0000313" key="4">
    <source>
        <dbReference type="Proteomes" id="UP000838686"/>
    </source>
</evidence>
<evidence type="ECO:0000313" key="3">
    <source>
        <dbReference type="EMBL" id="CAH1217317.1"/>
    </source>
</evidence>
<feature type="transmembrane region" description="Helical" evidence="1">
    <location>
        <begin position="56"/>
        <end position="80"/>
    </location>
</feature>
<evidence type="ECO:0000256" key="1">
    <source>
        <dbReference type="SAM" id="Phobius"/>
    </source>
</evidence>
<keyword evidence="1" id="KW-1133">Transmembrane helix</keyword>
<keyword evidence="4" id="KW-1185">Reference proteome</keyword>
<accession>A0ABN8GVY1</accession>
<evidence type="ECO:0000259" key="2">
    <source>
        <dbReference type="Pfam" id="PF14285"/>
    </source>
</evidence>
<keyword evidence="1" id="KW-0812">Transmembrane</keyword>
<dbReference type="EMBL" id="CAKMMF010000028">
    <property type="protein sequence ID" value="CAH1217317.1"/>
    <property type="molecule type" value="Genomic_DNA"/>
</dbReference>
<comment type="caution">
    <text evidence="3">The sequence shown here is derived from an EMBL/GenBank/DDBJ whole genome shotgun (WGS) entry which is preliminary data.</text>
</comment>
<name>A0ABN8GVY1_9BACL</name>
<dbReference type="InterPro" id="IPR025377">
    <property type="entry name" value="DUF4367"/>
</dbReference>